<evidence type="ECO:0000313" key="2">
    <source>
        <dbReference type="Proteomes" id="UP000075635"/>
    </source>
</evidence>
<accession>A0A150S518</accession>
<dbReference type="Proteomes" id="UP000075635">
    <property type="component" value="Unassembled WGS sequence"/>
</dbReference>
<protein>
    <submittedName>
        <fullName evidence="1">Uncharacterized protein</fullName>
    </submittedName>
</protein>
<reference evidence="1 2" key="1">
    <citation type="submission" date="2014-02" db="EMBL/GenBank/DDBJ databases">
        <title>The small core and large imbalanced accessory genome model reveals a collaborative survival strategy of Sorangium cellulosum strains in nature.</title>
        <authorList>
            <person name="Han K."/>
            <person name="Peng R."/>
            <person name="Blom J."/>
            <person name="Li Y.-Z."/>
        </authorList>
    </citation>
    <scope>NUCLEOTIDE SEQUENCE [LARGE SCALE GENOMIC DNA]</scope>
    <source>
        <strain evidence="1 2">So0011-07</strain>
    </source>
</reference>
<dbReference type="AlphaFoldDB" id="A0A150S518"/>
<proteinExistence type="predicted"/>
<comment type="caution">
    <text evidence="1">The sequence shown here is derived from an EMBL/GenBank/DDBJ whole genome shotgun (WGS) entry which is preliminary data.</text>
</comment>
<evidence type="ECO:0000313" key="1">
    <source>
        <dbReference type="EMBL" id="KYF87532.1"/>
    </source>
</evidence>
<gene>
    <name evidence="1" type="ORF">BE17_07250</name>
</gene>
<dbReference type="EMBL" id="JEMB01001430">
    <property type="protein sequence ID" value="KYF87532.1"/>
    <property type="molecule type" value="Genomic_DNA"/>
</dbReference>
<organism evidence="1 2">
    <name type="scientific">Sorangium cellulosum</name>
    <name type="common">Polyangium cellulosum</name>
    <dbReference type="NCBI Taxonomy" id="56"/>
    <lineage>
        <taxon>Bacteria</taxon>
        <taxon>Pseudomonadati</taxon>
        <taxon>Myxococcota</taxon>
        <taxon>Polyangia</taxon>
        <taxon>Polyangiales</taxon>
        <taxon>Polyangiaceae</taxon>
        <taxon>Sorangium</taxon>
    </lineage>
</organism>
<sequence>MKRETRAQEPTQVDWPTLRQLAVKADVDPRTIAKVLRSEDVRGMAGHRARRALIEAGLLKG</sequence>
<name>A0A150S518_SORCE</name>